<dbReference type="OrthoDB" id="9788332at2"/>
<dbReference type="STRING" id="1121922.GCA_000428905_02899"/>
<evidence type="ECO:0000256" key="1">
    <source>
        <dbReference type="SAM" id="SignalP"/>
    </source>
</evidence>
<accession>K6Y6V3</accession>
<protein>
    <recommendedName>
        <fullName evidence="4">DUF2141 domain-containing protein</fullName>
    </recommendedName>
</protein>
<evidence type="ECO:0008006" key="4">
    <source>
        <dbReference type="Google" id="ProtNLM"/>
    </source>
</evidence>
<organism evidence="2 3">
    <name type="scientific">Brumicola pallidula DSM 14239 = ACAM 615</name>
    <dbReference type="NCBI Taxonomy" id="1121922"/>
    <lineage>
        <taxon>Bacteria</taxon>
        <taxon>Pseudomonadati</taxon>
        <taxon>Pseudomonadota</taxon>
        <taxon>Gammaproteobacteria</taxon>
        <taxon>Alteromonadales</taxon>
        <taxon>Alteromonadaceae</taxon>
        <taxon>Brumicola</taxon>
    </lineage>
</organism>
<name>K6Y6V3_9ALTE</name>
<dbReference type="Pfam" id="PF09912">
    <property type="entry name" value="DUF2141"/>
    <property type="match status" value="1"/>
</dbReference>
<sequence length="139" mass="14900">MNLFQQLTLGSILVLSATAFTQAAEIQLTVSNIQVAKGSIQIAIFNSEETYNNGKAVVTKSIKVTADKLDVSFPNLIDGEYAIKLLHDENDNGRLDTNLVGMPTEGYGFSNNAGRFGPASYADANFAVVGDTPITINIR</sequence>
<dbReference type="EMBL" id="BAEQ01000024">
    <property type="protein sequence ID" value="GAC28519.1"/>
    <property type="molecule type" value="Genomic_DNA"/>
</dbReference>
<dbReference type="RefSeq" id="WP_006010749.1">
    <property type="nucleotide sequence ID" value="NZ_AUAV01000015.1"/>
</dbReference>
<dbReference type="AlphaFoldDB" id="K6Y6V3"/>
<gene>
    <name evidence="2" type="ORF">GPAL_1655</name>
</gene>
<comment type="caution">
    <text evidence="2">The sequence shown here is derived from an EMBL/GenBank/DDBJ whole genome shotgun (WGS) entry which is preliminary data.</text>
</comment>
<evidence type="ECO:0000313" key="3">
    <source>
        <dbReference type="Proteomes" id="UP000006251"/>
    </source>
</evidence>
<dbReference type="InterPro" id="IPR018673">
    <property type="entry name" value="DUF2141"/>
</dbReference>
<keyword evidence="1" id="KW-0732">Signal</keyword>
<evidence type="ECO:0000313" key="2">
    <source>
        <dbReference type="EMBL" id="GAC28519.1"/>
    </source>
</evidence>
<keyword evidence="3" id="KW-1185">Reference proteome</keyword>
<reference evidence="3" key="1">
    <citation type="journal article" date="2014" name="Environ. Microbiol.">
        <title>Comparative genomics of the marine bacterial genus Glaciecola reveals the high degree of genomic diversity and genomic characteristic for cold adaptation.</title>
        <authorList>
            <person name="Qin Q.L."/>
            <person name="Xie B.B."/>
            <person name="Yu Y."/>
            <person name="Shu Y.L."/>
            <person name="Rong J.C."/>
            <person name="Zhang Y.J."/>
            <person name="Zhao D.L."/>
            <person name="Chen X.L."/>
            <person name="Zhang X.Y."/>
            <person name="Chen B."/>
            <person name="Zhou B.C."/>
            <person name="Zhang Y.Z."/>
        </authorList>
    </citation>
    <scope>NUCLEOTIDE SEQUENCE [LARGE SCALE GENOMIC DNA]</scope>
    <source>
        <strain evidence="3">ACAM 615</strain>
    </source>
</reference>
<feature type="signal peptide" evidence="1">
    <location>
        <begin position="1"/>
        <end position="23"/>
    </location>
</feature>
<feature type="chain" id="PRO_5003900894" description="DUF2141 domain-containing protein" evidence="1">
    <location>
        <begin position="24"/>
        <end position="139"/>
    </location>
</feature>
<dbReference type="Proteomes" id="UP000006251">
    <property type="component" value="Unassembled WGS sequence"/>
</dbReference>
<proteinExistence type="predicted"/>